<evidence type="ECO:0000259" key="2">
    <source>
        <dbReference type="PROSITE" id="PS50835"/>
    </source>
</evidence>
<dbReference type="Gene3D" id="2.60.40.10">
    <property type="entry name" value="Immunoglobulins"/>
    <property type="match status" value="1"/>
</dbReference>
<dbReference type="OMA" id="QQVSDCF"/>
<dbReference type="InterPro" id="IPR013783">
    <property type="entry name" value="Ig-like_fold"/>
</dbReference>
<evidence type="ECO:0000256" key="1">
    <source>
        <dbReference type="ARBA" id="ARBA00023157"/>
    </source>
</evidence>
<dbReference type="EMBL" id="KK107570">
    <property type="protein sequence ID" value="EZA48809.1"/>
    <property type="molecule type" value="Genomic_DNA"/>
</dbReference>
<dbReference type="AlphaFoldDB" id="A0A026W170"/>
<keyword evidence="1" id="KW-1015">Disulfide bond</keyword>
<protein>
    <recommendedName>
        <fullName evidence="2">Ig-like domain-containing protein</fullName>
    </recommendedName>
</protein>
<dbReference type="STRING" id="2015173.A0A026W170"/>
<feature type="domain" description="Ig-like" evidence="2">
    <location>
        <begin position="11"/>
        <end position="54"/>
    </location>
</feature>
<reference evidence="3 4" key="1">
    <citation type="journal article" date="2014" name="Curr. Biol.">
        <title>The genome of the clonal raider ant Cerapachys biroi.</title>
        <authorList>
            <person name="Oxley P.R."/>
            <person name="Ji L."/>
            <person name="Fetter-Pruneda I."/>
            <person name="McKenzie S.K."/>
            <person name="Li C."/>
            <person name="Hu H."/>
            <person name="Zhang G."/>
            <person name="Kronauer D.J."/>
        </authorList>
    </citation>
    <scope>NUCLEOTIDE SEQUENCE [LARGE SCALE GENOMIC DNA]</scope>
</reference>
<proteinExistence type="predicted"/>
<evidence type="ECO:0000313" key="4">
    <source>
        <dbReference type="Proteomes" id="UP000053097"/>
    </source>
</evidence>
<dbReference type="OrthoDB" id="6415662at2759"/>
<accession>A0A026W170</accession>
<dbReference type="Pfam" id="PF08205">
    <property type="entry name" value="C2-set_2"/>
    <property type="match status" value="1"/>
</dbReference>
<name>A0A026W170_OOCBI</name>
<keyword evidence="4" id="KW-1185">Reference proteome</keyword>
<evidence type="ECO:0000313" key="3">
    <source>
        <dbReference type="EMBL" id="EZA48809.1"/>
    </source>
</evidence>
<dbReference type="PANTHER" id="PTHR21261">
    <property type="entry name" value="BEAT PROTEIN"/>
    <property type="match status" value="1"/>
</dbReference>
<dbReference type="InterPro" id="IPR013162">
    <property type="entry name" value="CD80_C2-set"/>
</dbReference>
<dbReference type="Proteomes" id="UP000053097">
    <property type="component" value="Unassembled WGS sequence"/>
</dbReference>
<sequence>MEIIELSQEKPVIVGEEKVYASGDVLALNCTSGKSHPAAQLKWFVNGQQVSDCF</sequence>
<gene>
    <name evidence="3" type="ORF">X777_12725</name>
</gene>
<dbReference type="PANTHER" id="PTHR21261:SF15">
    <property type="entry name" value="BEATEN PATH IIIA, ISOFORM D-RELATED"/>
    <property type="match status" value="1"/>
</dbReference>
<organism evidence="3 4">
    <name type="scientific">Ooceraea biroi</name>
    <name type="common">Clonal raider ant</name>
    <name type="synonym">Cerapachys biroi</name>
    <dbReference type="NCBI Taxonomy" id="2015173"/>
    <lineage>
        <taxon>Eukaryota</taxon>
        <taxon>Metazoa</taxon>
        <taxon>Ecdysozoa</taxon>
        <taxon>Arthropoda</taxon>
        <taxon>Hexapoda</taxon>
        <taxon>Insecta</taxon>
        <taxon>Pterygota</taxon>
        <taxon>Neoptera</taxon>
        <taxon>Endopterygota</taxon>
        <taxon>Hymenoptera</taxon>
        <taxon>Apocrita</taxon>
        <taxon>Aculeata</taxon>
        <taxon>Formicoidea</taxon>
        <taxon>Formicidae</taxon>
        <taxon>Dorylinae</taxon>
        <taxon>Ooceraea</taxon>
    </lineage>
</organism>
<dbReference type="PROSITE" id="PS50835">
    <property type="entry name" value="IG_LIKE"/>
    <property type="match status" value="1"/>
</dbReference>
<dbReference type="InterPro" id="IPR007110">
    <property type="entry name" value="Ig-like_dom"/>
</dbReference>